<dbReference type="AlphaFoldDB" id="A0A1B6FUS3"/>
<dbReference type="EMBL" id="GECZ01015803">
    <property type="protein sequence ID" value="JAS53966.1"/>
    <property type="molecule type" value="Transcribed_RNA"/>
</dbReference>
<evidence type="ECO:0000259" key="7">
    <source>
        <dbReference type="SMART" id="SM01332"/>
    </source>
</evidence>
<dbReference type="InterPro" id="IPR036915">
    <property type="entry name" value="Cyclin-like_sf"/>
</dbReference>
<dbReference type="InterPro" id="IPR006671">
    <property type="entry name" value="Cyclin_N"/>
</dbReference>
<dbReference type="SMART" id="SM01332">
    <property type="entry name" value="Cyclin_C"/>
    <property type="match status" value="1"/>
</dbReference>
<name>A0A1B6FUS3_9HEMI</name>
<dbReference type="InterPro" id="IPR039361">
    <property type="entry name" value="Cyclin"/>
</dbReference>
<proteinExistence type="inferred from homology"/>
<evidence type="ECO:0000256" key="2">
    <source>
        <dbReference type="ARBA" id="ARBA00023127"/>
    </source>
</evidence>
<feature type="region of interest" description="Disordered" evidence="5">
    <location>
        <begin position="262"/>
        <end position="304"/>
    </location>
</feature>
<dbReference type="PANTHER" id="PTHR10177">
    <property type="entry name" value="CYCLINS"/>
    <property type="match status" value="1"/>
</dbReference>
<keyword evidence="1" id="KW-0132">Cell division</keyword>
<dbReference type="InterPro" id="IPR048258">
    <property type="entry name" value="Cyclins_cyclin-box"/>
</dbReference>
<sequence length="304" mass="34788">MDLLCCEIECERRAYGDPAILNDDRVLRNLLNEEDRFVANISYFESVQSELSPDMRRIVADWMMEVCEEQKCQDDIFPLSMNYLDRFLSICPIKKSHLQLLGTACLLVASKLREPRPMSAETLVFFTDNSITLQDLWRWEVLVLAKLKWEISAVTPQDFLCHILSRIPLDLHSCECHMVRRHAQTFIALCARDYKFHMYTPSMISAASVAAALHGLAWTSKNNVPLPELLDRLQRILSIEMDYLQSCLTQIEELVTATMSAANSRAPSESSADRTVSVDQTEKQMEQGQHSKVGTPTDVRDIHF</sequence>
<evidence type="ECO:0000256" key="3">
    <source>
        <dbReference type="ARBA" id="ARBA00023306"/>
    </source>
</evidence>
<accession>A0A1B6FUS3</accession>
<feature type="domain" description="Cyclin C-terminal" evidence="7">
    <location>
        <begin position="154"/>
        <end position="279"/>
    </location>
</feature>
<gene>
    <name evidence="8" type="ORF">g.8831</name>
</gene>
<evidence type="ECO:0000256" key="1">
    <source>
        <dbReference type="ARBA" id="ARBA00022618"/>
    </source>
</evidence>
<feature type="domain" description="Cyclin-like" evidence="6">
    <location>
        <begin position="61"/>
        <end position="145"/>
    </location>
</feature>
<dbReference type="SMART" id="SM00385">
    <property type="entry name" value="CYCLIN"/>
    <property type="match status" value="1"/>
</dbReference>
<evidence type="ECO:0000256" key="4">
    <source>
        <dbReference type="RuleBase" id="RU000383"/>
    </source>
</evidence>
<dbReference type="GO" id="GO:0051301">
    <property type="term" value="P:cell division"/>
    <property type="evidence" value="ECO:0007669"/>
    <property type="project" value="UniProtKB-KW"/>
</dbReference>
<dbReference type="Gene3D" id="1.10.472.10">
    <property type="entry name" value="Cyclin-like"/>
    <property type="match status" value="2"/>
</dbReference>
<organism evidence="8">
    <name type="scientific">Cuerna arida</name>
    <dbReference type="NCBI Taxonomy" id="1464854"/>
    <lineage>
        <taxon>Eukaryota</taxon>
        <taxon>Metazoa</taxon>
        <taxon>Ecdysozoa</taxon>
        <taxon>Arthropoda</taxon>
        <taxon>Hexapoda</taxon>
        <taxon>Insecta</taxon>
        <taxon>Pterygota</taxon>
        <taxon>Neoptera</taxon>
        <taxon>Paraneoptera</taxon>
        <taxon>Hemiptera</taxon>
        <taxon>Auchenorrhyncha</taxon>
        <taxon>Membracoidea</taxon>
        <taxon>Cicadellidae</taxon>
        <taxon>Cicadellinae</taxon>
        <taxon>Proconiini</taxon>
        <taxon>Cuerna</taxon>
    </lineage>
</organism>
<evidence type="ECO:0000256" key="5">
    <source>
        <dbReference type="SAM" id="MobiDB-lite"/>
    </source>
</evidence>
<keyword evidence="3" id="KW-0131">Cell cycle</keyword>
<dbReference type="InterPro" id="IPR013763">
    <property type="entry name" value="Cyclin-like_dom"/>
</dbReference>
<evidence type="ECO:0000313" key="8">
    <source>
        <dbReference type="EMBL" id="JAS53966.1"/>
    </source>
</evidence>
<dbReference type="InterPro" id="IPR004367">
    <property type="entry name" value="Cyclin_C-dom"/>
</dbReference>
<dbReference type="Pfam" id="PF02984">
    <property type="entry name" value="Cyclin_C"/>
    <property type="match status" value="1"/>
</dbReference>
<dbReference type="FunFam" id="1.10.472.10:FF:000003">
    <property type="entry name" value="G1/S-specific cyclin-D2"/>
    <property type="match status" value="1"/>
</dbReference>
<evidence type="ECO:0000259" key="6">
    <source>
        <dbReference type="SMART" id="SM00385"/>
    </source>
</evidence>
<dbReference type="Pfam" id="PF00134">
    <property type="entry name" value="Cyclin_N"/>
    <property type="match status" value="1"/>
</dbReference>
<protein>
    <submittedName>
        <fullName evidence="8">Uncharacterized protein</fullName>
    </submittedName>
</protein>
<dbReference type="GO" id="GO:0000278">
    <property type="term" value="P:mitotic cell cycle"/>
    <property type="evidence" value="ECO:0007669"/>
    <property type="project" value="UniProtKB-ARBA"/>
</dbReference>
<dbReference type="PROSITE" id="PS00292">
    <property type="entry name" value="CYCLINS"/>
    <property type="match status" value="1"/>
</dbReference>
<comment type="similarity">
    <text evidence="4">Belongs to the cyclin family.</text>
</comment>
<feature type="compositionally biased region" description="Polar residues" evidence="5">
    <location>
        <begin position="262"/>
        <end position="279"/>
    </location>
</feature>
<dbReference type="CDD" id="cd20516">
    <property type="entry name" value="CYCLIN_CCND_rpt2"/>
    <property type="match status" value="1"/>
</dbReference>
<reference evidence="8" key="1">
    <citation type="submission" date="2015-11" db="EMBL/GenBank/DDBJ databases">
        <title>De novo transcriptome assembly of four potential Pierce s Disease insect vectors from Arizona vineyards.</title>
        <authorList>
            <person name="Tassone E.E."/>
        </authorList>
    </citation>
    <scope>NUCLEOTIDE SEQUENCE</scope>
</reference>
<dbReference type="CDD" id="cd20515">
    <property type="entry name" value="CYCLIN_CCND_rpt1"/>
    <property type="match status" value="1"/>
</dbReference>
<dbReference type="SUPFAM" id="SSF47954">
    <property type="entry name" value="Cyclin-like"/>
    <property type="match status" value="2"/>
</dbReference>
<keyword evidence="2 4" id="KW-0195">Cyclin</keyword>